<dbReference type="PANTHER" id="PTHR11945">
    <property type="entry name" value="MADS BOX PROTEIN"/>
    <property type="match status" value="1"/>
</dbReference>
<protein>
    <recommendedName>
        <fullName evidence="7">MADS-box domain-containing protein</fullName>
    </recommendedName>
</protein>
<dbReference type="Proteomes" id="UP001374535">
    <property type="component" value="Chromosome 8"/>
</dbReference>
<dbReference type="PROSITE" id="PS50066">
    <property type="entry name" value="MADS_BOX_2"/>
    <property type="match status" value="1"/>
</dbReference>
<name>A0AAQ3RLM2_VIGMU</name>
<comment type="subcellular location">
    <subcellularLocation>
        <location evidence="1">Nucleus</location>
    </subcellularLocation>
</comment>
<evidence type="ECO:0000256" key="2">
    <source>
        <dbReference type="ARBA" id="ARBA00023015"/>
    </source>
</evidence>
<dbReference type="PRINTS" id="PR00404">
    <property type="entry name" value="MADSDOMAIN"/>
</dbReference>
<dbReference type="PANTHER" id="PTHR11945:SF564">
    <property type="entry name" value="PROTEIN, PUTATIVE-RELATED"/>
    <property type="match status" value="1"/>
</dbReference>
<feature type="compositionally biased region" description="Pro residues" evidence="6">
    <location>
        <begin position="354"/>
        <end position="363"/>
    </location>
</feature>
<dbReference type="GO" id="GO:0000981">
    <property type="term" value="F:DNA-binding transcription factor activity, RNA polymerase II-specific"/>
    <property type="evidence" value="ECO:0007669"/>
    <property type="project" value="InterPro"/>
</dbReference>
<reference evidence="8 9" key="1">
    <citation type="journal article" date="2023" name="Life. Sci Alliance">
        <title>Evolutionary insights into 3D genome organization and epigenetic landscape of Vigna mungo.</title>
        <authorList>
            <person name="Junaid A."/>
            <person name="Singh B."/>
            <person name="Bhatia S."/>
        </authorList>
    </citation>
    <scope>NUCLEOTIDE SEQUENCE [LARGE SCALE GENOMIC DNA]</scope>
    <source>
        <strain evidence="8">Urdbean</strain>
    </source>
</reference>
<dbReference type="CDD" id="cd00266">
    <property type="entry name" value="MADS_SRF_like"/>
    <property type="match status" value="1"/>
</dbReference>
<feature type="domain" description="MADS-box" evidence="7">
    <location>
        <begin position="1"/>
        <end position="50"/>
    </location>
</feature>
<evidence type="ECO:0000313" key="8">
    <source>
        <dbReference type="EMBL" id="WVY99858.1"/>
    </source>
</evidence>
<dbReference type="EMBL" id="CP144693">
    <property type="protein sequence ID" value="WVY99858.1"/>
    <property type="molecule type" value="Genomic_DNA"/>
</dbReference>
<dbReference type="GO" id="GO:0005634">
    <property type="term" value="C:nucleus"/>
    <property type="evidence" value="ECO:0007669"/>
    <property type="project" value="UniProtKB-SubCell"/>
</dbReference>
<evidence type="ECO:0000256" key="1">
    <source>
        <dbReference type="ARBA" id="ARBA00004123"/>
    </source>
</evidence>
<dbReference type="SUPFAM" id="SSF55455">
    <property type="entry name" value="SRF-like"/>
    <property type="match status" value="1"/>
</dbReference>
<dbReference type="GO" id="GO:0045944">
    <property type="term" value="P:positive regulation of transcription by RNA polymerase II"/>
    <property type="evidence" value="ECO:0007669"/>
    <property type="project" value="InterPro"/>
</dbReference>
<keyword evidence="2" id="KW-0805">Transcription regulation</keyword>
<evidence type="ECO:0000256" key="5">
    <source>
        <dbReference type="ARBA" id="ARBA00023242"/>
    </source>
</evidence>
<dbReference type="InterPro" id="IPR033897">
    <property type="entry name" value="SRF-like_MADS-box"/>
</dbReference>
<dbReference type="InterPro" id="IPR002100">
    <property type="entry name" value="TF_MADSbox"/>
</dbReference>
<keyword evidence="9" id="KW-1185">Reference proteome</keyword>
<evidence type="ECO:0000259" key="7">
    <source>
        <dbReference type="PROSITE" id="PS50066"/>
    </source>
</evidence>
<dbReference type="SMART" id="SM00432">
    <property type="entry name" value="MADS"/>
    <property type="match status" value="1"/>
</dbReference>
<evidence type="ECO:0000256" key="4">
    <source>
        <dbReference type="ARBA" id="ARBA00023163"/>
    </source>
</evidence>
<gene>
    <name evidence="8" type="ORF">V8G54_025928</name>
</gene>
<dbReference type="Pfam" id="PF00319">
    <property type="entry name" value="SRF-TF"/>
    <property type="match status" value="1"/>
</dbReference>
<evidence type="ECO:0000313" key="9">
    <source>
        <dbReference type="Proteomes" id="UP001374535"/>
    </source>
</evidence>
<proteinExistence type="predicted"/>
<dbReference type="AlphaFoldDB" id="A0AAQ3RLM2"/>
<dbReference type="InterPro" id="IPR036879">
    <property type="entry name" value="TF_MADSbox_sf"/>
</dbReference>
<dbReference type="GO" id="GO:0046983">
    <property type="term" value="F:protein dimerization activity"/>
    <property type="evidence" value="ECO:0007669"/>
    <property type="project" value="InterPro"/>
</dbReference>
<evidence type="ECO:0000256" key="6">
    <source>
        <dbReference type="SAM" id="MobiDB-lite"/>
    </source>
</evidence>
<evidence type="ECO:0000256" key="3">
    <source>
        <dbReference type="ARBA" id="ARBA00023125"/>
    </source>
</evidence>
<sequence length="363" mass="41715">MGRARVTLKPIPNKRHRKTTFLRRKTGLIKKVSEFCIMCQAKACLIVYDDDSDNVGPEIWPQDSAEVQSIIQNYVCQRTEKSPKTFEIQDFFDNRKNMIEAEISKLHKQEREIMYPTWDQSLNNMDKEQLWAVLADVNAKIGACDQRIAMLKNKNNQDQEISIDVMENMSHQQPKPSVSHSSQLNFMCQKNRQQQGMSLETLMSVDEKYDQVVGFADQVGVPLDSTFQVGGVSDHHGINMMRNIEQGDAFFRCMPNMVAERTTSSQPSQLSFMQNKSHVGVPPNSTDQFGESLKWFNQFDEFEWLKESNGTNDLSNSVLGNFVDWTSQPQFSTLQLQEKSHVQSQNEQQEVDLPPLPPSLFYQ</sequence>
<feature type="region of interest" description="Disordered" evidence="6">
    <location>
        <begin position="342"/>
        <end position="363"/>
    </location>
</feature>
<organism evidence="8 9">
    <name type="scientific">Vigna mungo</name>
    <name type="common">Black gram</name>
    <name type="synonym">Phaseolus mungo</name>
    <dbReference type="NCBI Taxonomy" id="3915"/>
    <lineage>
        <taxon>Eukaryota</taxon>
        <taxon>Viridiplantae</taxon>
        <taxon>Streptophyta</taxon>
        <taxon>Embryophyta</taxon>
        <taxon>Tracheophyta</taxon>
        <taxon>Spermatophyta</taxon>
        <taxon>Magnoliopsida</taxon>
        <taxon>eudicotyledons</taxon>
        <taxon>Gunneridae</taxon>
        <taxon>Pentapetalae</taxon>
        <taxon>rosids</taxon>
        <taxon>fabids</taxon>
        <taxon>Fabales</taxon>
        <taxon>Fabaceae</taxon>
        <taxon>Papilionoideae</taxon>
        <taxon>50 kb inversion clade</taxon>
        <taxon>NPAAA clade</taxon>
        <taxon>indigoferoid/millettioid clade</taxon>
        <taxon>Phaseoleae</taxon>
        <taxon>Vigna</taxon>
    </lineage>
</organism>
<dbReference type="Gene3D" id="3.40.1810.10">
    <property type="entry name" value="Transcription factor, MADS-box"/>
    <property type="match status" value="1"/>
</dbReference>
<keyword evidence="3" id="KW-0238">DNA-binding</keyword>
<accession>A0AAQ3RLM2</accession>
<keyword evidence="5" id="KW-0539">Nucleus</keyword>
<keyword evidence="4" id="KW-0804">Transcription</keyword>
<dbReference type="GO" id="GO:0000978">
    <property type="term" value="F:RNA polymerase II cis-regulatory region sequence-specific DNA binding"/>
    <property type="evidence" value="ECO:0007669"/>
    <property type="project" value="TreeGrafter"/>
</dbReference>